<accession>A0A8K0A2M6</accession>
<dbReference type="OrthoDB" id="10158169at2759"/>
<keyword evidence="3" id="KW-1185">Reference proteome</keyword>
<feature type="region of interest" description="Disordered" evidence="1">
    <location>
        <begin position="59"/>
        <end position="79"/>
    </location>
</feature>
<dbReference type="EMBL" id="OV696690">
    <property type="protein sequence ID" value="CAH1266653.1"/>
    <property type="molecule type" value="Genomic_DNA"/>
</dbReference>
<dbReference type="AlphaFoldDB" id="A0A8K0A2M6"/>
<evidence type="ECO:0000313" key="2">
    <source>
        <dbReference type="EMBL" id="CAH1266653.1"/>
    </source>
</evidence>
<sequence length="132" mass="14743">MERLCFMRGRTWMSEGCRQGKVIEIDLPSCRKFGLPLGSRLCRGHASPSDVFLPRTTNGQALHDAPSVPGTTGTTRHDWHDPARLERVFKEMDGGVDGASICTACSGTVDSTSLYLNHPEYIPPRKRRRDTR</sequence>
<proteinExistence type="predicted"/>
<gene>
    <name evidence="2" type="primary">Hypp3477</name>
    <name evidence="2" type="ORF">BLAG_LOCUS20203</name>
</gene>
<evidence type="ECO:0000313" key="3">
    <source>
        <dbReference type="Proteomes" id="UP000838412"/>
    </source>
</evidence>
<dbReference type="Proteomes" id="UP000838412">
    <property type="component" value="Chromosome 5"/>
</dbReference>
<reference evidence="2" key="1">
    <citation type="submission" date="2022-01" db="EMBL/GenBank/DDBJ databases">
        <authorList>
            <person name="Braso-Vives M."/>
        </authorList>
    </citation>
    <scope>NUCLEOTIDE SEQUENCE</scope>
</reference>
<protein>
    <submittedName>
        <fullName evidence="2">Hypp3477 protein</fullName>
    </submittedName>
</protein>
<name>A0A8K0A2M6_BRALA</name>
<organism evidence="2 3">
    <name type="scientific">Branchiostoma lanceolatum</name>
    <name type="common">Common lancelet</name>
    <name type="synonym">Amphioxus lanceolatum</name>
    <dbReference type="NCBI Taxonomy" id="7740"/>
    <lineage>
        <taxon>Eukaryota</taxon>
        <taxon>Metazoa</taxon>
        <taxon>Chordata</taxon>
        <taxon>Cephalochordata</taxon>
        <taxon>Leptocardii</taxon>
        <taxon>Amphioxiformes</taxon>
        <taxon>Branchiostomatidae</taxon>
        <taxon>Branchiostoma</taxon>
    </lineage>
</organism>
<evidence type="ECO:0000256" key="1">
    <source>
        <dbReference type="SAM" id="MobiDB-lite"/>
    </source>
</evidence>